<dbReference type="Proteomes" id="UP000280104">
    <property type="component" value="Chromosome II"/>
</dbReference>
<gene>
    <name evidence="1" type="ORF">CAMPLR22A2D_LOCUS5417</name>
</gene>
<dbReference type="AlphaFoldDB" id="A0A7H4LQ95"/>
<reference evidence="1 2" key="1">
    <citation type="submission" date="2018-05" db="EMBL/GenBank/DDBJ databases">
        <authorList>
            <person name="Thind KAUR A."/>
        </authorList>
    </citation>
    <scope>NUCLEOTIDE SEQUENCE [LARGE SCALE GENOMIC DNA]</scope>
</reference>
<organism evidence="1 2">
    <name type="scientific">Triticum aestivum</name>
    <name type="common">Wheat</name>
    <dbReference type="NCBI Taxonomy" id="4565"/>
    <lineage>
        <taxon>Eukaryota</taxon>
        <taxon>Viridiplantae</taxon>
        <taxon>Streptophyta</taxon>
        <taxon>Embryophyta</taxon>
        <taxon>Tracheophyta</taxon>
        <taxon>Spermatophyta</taxon>
        <taxon>Magnoliopsida</taxon>
        <taxon>Liliopsida</taxon>
        <taxon>Poales</taxon>
        <taxon>Poaceae</taxon>
        <taxon>BOP clade</taxon>
        <taxon>Pooideae</taxon>
        <taxon>Triticodae</taxon>
        <taxon>Triticeae</taxon>
        <taxon>Triticinae</taxon>
        <taxon>Triticum</taxon>
    </lineage>
</organism>
<accession>A0A7H4LQ95</accession>
<dbReference type="EMBL" id="LS480641">
    <property type="protein sequence ID" value="SPT20784.1"/>
    <property type="molecule type" value="Genomic_DNA"/>
</dbReference>
<evidence type="ECO:0000313" key="1">
    <source>
        <dbReference type="EMBL" id="SPT20784.1"/>
    </source>
</evidence>
<evidence type="ECO:0000313" key="2">
    <source>
        <dbReference type="Proteomes" id="UP000280104"/>
    </source>
</evidence>
<name>A0A7H4LQ95_WHEAT</name>
<protein>
    <submittedName>
        <fullName evidence="1">Uncharacterized protein</fullName>
    </submittedName>
</protein>
<proteinExistence type="predicted"/>
<sequence>MSDDDGIPECGYCYDHRGVCDRFPHLQNDRFFTVKLEETFDVCTYIPCHARPYVLEKLGFGLDDFENVETRKAHLRTKHGYEFLVKFYNAVDRSHFCCSNWEALYKTYGFEEGMRIRFDIRPEDYDDDDNNDIWVDVDMPPVLPRSYFLSSRNSRKVVDSTYYSYDSKLNCEEKGYLVSFIEDVEAFKTSHSISPNYTGYVPLVHKLLDGNFIAKNLRLPKQVVPDMLFTEGDMHMVSLRPTPSEAYHTAYSISSNDGRLKIKEWSKVMNAQTQIIGDKMNVRKPQVGDRFMSILHYGEGPVYLFYGILARREE</sequence>